<feature type="signal peptide" evidence="1">
    <location>
        <begin position="1"/>
        <end position="19"/>
    </location>
</feature>
<evidence type="ECO:0000313" key="2">
    <source>
        <dbReference type="EMBL" id="MDO6416191.1"/>
    </source>
</evidence>
<dbReference type="RefSeq" id="WP_303545357.1">
    <property type="nucleotide sequence ID" value="NZ_JAUOTP010000009.1"/>
</dbReference>
<comment type="caution">
    <text evidence="2">The sequence shown here is derived from an EMBL/GenBank/DDBJ whole genome shotgun (WGS) entry which is preliminary data.</text>
</comment>
<dbReference type="NCBIfam" id="TIGR04433">
    <property type="entry name" value="UrcA_uranyl"/>
    <property type="match status" value="1"/>
</dbReference>
<sequence length="109" mass="11625">MLRAFLLAAAVLTSTPLFAQGQPVDAPLTARVSYADLNLADGEGQKAFNARIKRAVIAVCPELNSSITSKLAANHCRRSVSARTQRQMAVVVASAADQRRRAMSTVASR</sequence>
<feature type="chain" id="PRO_5045055282" evidence="1">
    <location>
        <begin position="20"/>
        <end position="109"/>
    </location>
</feature>
<dbReference type="InterPro" id="IPR030972">
    <property type="entry name" value="UrcA_uranyl"/>
</dbReference>
<organism evidence="2 3">
    <name type="scientific">Sphingomonas natans</name>
    <dbReference type="NCBI Taxonomy" id="3063330"/>
    <lineage>
        <taxon>Bacteria</taxon>
        <taxon>Pseudomonadati</taxon>
        <taxon>Pseudomonadota</taxon>
        <taxon>Alphaproteobacteria</taxon>
        <taxon>Sphingomonadales</taxon>
        <taxon>Sphingomonadaceae</taxon>
        <taxon>Sphingomonas</taxon>
    </lineage>
</organism>
<reference evidence="2" key="1">
    <citation type="submission" date="2023-07" db="EMBL/GenBank/DDBJ databases">
        <authorList>
            <person name="Kim M."/>
        </authorList>
    </citation>
    <scope>NUCLEOTIDE SEQUENCE</scope>
    <source>
        <strain evidence="2">BIUV-7</strain>
    </source>
</reference>
<dbReference type="Proteomes" id="UP001169764">
    <property type="component" value="Unassembled WGS sequence"/>
</dbReference>
<evidence type="ECO:0000313" key="3">
    <source>
        <dbReference type="Proteomes" id="UP001169764"/>
    </source>
</evidence>
<gene>
    <name evidence="2" type="ORF">Q4F19_17525</name>
</gene>
<protein>
    <submittedName>
        <fullName evidence="2">UrcA family protein</fullName>
    </submittedName>
</protein>
<accession>A0ABT8YCV3</accession>
<evidence type="ECO:0000256" key="1">
    <source>
        <dbReference type="SAM" id="SignalP"/>
    </source>
</evidence>
<keyword evidence="1" id="KW-0732">Signal</keyword>
<name>A0ABT8YCV3_9SPHN</name>
<keyword evidence="3" id="KW-1185">Reference proteome</keyword>
<dbReference type="EMBL" id="JAUOTP010000009">
    <property type="protein sequence ID" value="MDO6416191.1"/>
    <property type="molecule type" value="Genomic_DNA"/>
</dbReference>
<proteinExistence type="predicted"/>